<gene>
    <name evidence="2" type="ORF">OCU04_004968</name>
</gene>
<feature type="region of interest" description="Disordered" evidence="1">
    <location>
        <begin position="30"/>
        <end position="109"/>
    </location>
</feature>
<proteinExistence type="predicted"/>
<dbReference type="EMBL" id="JAPEIS010000005">
    <property type="protein sequence ID" value="KAJ8065866.1"/>
    <property type="molecule type" value="Genomic_DNA"/>
</dbReference>
<sequence length="109" mass="11805">MSKDNSPKANTSDSEDFSMDEYCKYLREIQGETRNDPLKKGAVEKNAEKPTEACNQDRANAADRGAAGQSSAKGKEGDGSEAYDPVKGIQQMTIAAKPYDPVRDSASNR</sequence>
<evidence type="ECO:0000256" key="1">
    <source>
        <dbReference type="SAM" id="MobiDB-lite"/>
    </source>
</evidence>
<dbReference type="AlphaFoldDB" id="A0A9X0DJH0"/>
<name>A0A9X0DJH0_9HELO</name>
<comment type="caution">
    <text evidence="2">The sequence shown here is derived from an EMBL/GenBank/DDBJ whole genome shotgun (WGS) entry which is preliminary data.</text>
</comment>
<protein>
    <submittedName>
        <fullName evidence="2">Uncharacterized protein</fullName>
    </submittedName>
</protein>
<feature type="compositionally biased region" description="Basic and acidic residues" evidence="1">
    <location>
        <begin position="30"/>
        <end position="51"/>
    </location>
</feature>
<evidence type="ECO:0000313" key="3">
    <source>
        <dbReference type="Proteomes" id="UP001152300"/>
    </source>
</evidence>
<accession>A0A9X0DJH0</accession>
<feature type="compositionally biased region" description="Low complexity" evidence="1">
    <location>
        <begin position="56"/>
        <end position="69"/>
    </location>
</feature>
<reference evidence="2" key="1">
    <citation type="submission" date="2022-11" db="EMBL/GenBank/DDBJ databases">
        <title>Genome Resource of Sclerotinia nivalis Strain SnTB1, a Plant Pathogen Isolated from American Ginseng.</title>
        <authorList>
            <person name="Fan S."/>
        </authorList>
    </citation>
    <scope>NUCLEOTIDE SEQUENCE</scope>
    <source>
        <strain evidence="2">SnTB1</strain>
    </source>
</reference>
<organism evidence="2 3">
    <name type="scientific">Sclerotinia nivalis</name>
    <dbReference type="NCBI Taxonomy" id="352851"/>
    <lineage>
        <taxon>Eukaryota</taxon>
        <taxon>Fungi</taxon>
        <taxon>Dikarya</taxon>
        <taxon>Ascomycota</taxon>
        <taxon>Pezizomycotina</taxon>
        <taxon>Leotiomycetes</taxon>
        <taxon>Helotiales</taxon>
        <taxon>Sclerotiniaceae</taxon>
        <taxon>Sclerotinia</taxon>
    </lineage>
</organism>
<evidence type="ECO:0000313" key="2">
    <source>
        <dbReference type="EMBL" id="KAJ8065866.1"/>
    </source>
</evidence>
<keyword evidence="3" id="KW-1185">Reference proteome</keyword>
<dbReference type="Proteomes" id="UP001152300">
    <property type="component" value="Unassembled WGS sequence"/>
</dbReference>